<evidence type="ECO:0000256" key="2">
    <source>
        <dbReference type="ARBA" id="ARBA00008663"/>
    </source>
</evidence>
<organism evidence="16 17">
    <name type="scientific">Thioflavicoccus mobilis 8321</name>
    <dbReference type="NCBI Taxonomy" id="765912"/>
    <lineage>
        <taxon>Bacteria</taxon>
        <taxon>Pseudomonadati</taxon>
        <taxon>Pseudomonadota</taxon>
        <taxon>Gammaproteobacteria</taxon>
        <taxon>Chromatiales</taxon>
        <taxon>Chromatiaceae</taxon>
        <taxon>Thioflavicoccus</taxon>
    </lineage>
</organism>
<evidence type="ECO:0000256" key="11">
    <source>
        <dbReference type="ARBA" id="ARBA00023317"/>
    </source>
</evidence>
<dbReference type="InterPro" id="IPR040442">
    <property type="entry name" value="Pyrv_kinase-like_dom_sf"/>
</dbReference>
<evidence type="ECO:0000256" key="13">
    <source>
        <dbReference type="RuleBase" id="RU000504"/>
    </source>
</evidence>
<dbReference type="GO" id="GO:0030955">
    <property type="term" value="F:potassium ion binding"/>
    <property type="evidence" value="ECO:0007669"/>
    <property type="project" value="UniProtKB-UniRule"/>
</dbReference>
<dbReference type="EC" id="2.7.1.40" evidence="3 12"/>
<keyword evidence="11 16" id="KW-0670">Pyruvate</keyword>
<comment type="catalytic activity">
    <reaction evidence="13">
        <text>pyruvate + ATP = phosphoenolpyruvate + ADP + H(+)</text>
        <dbReference type="Rhea" id="RHEA:18157"/>
        <dbReference type="ChEBI" id="CHEBI:15361"/>
        <dbReference type="ChEBI" id="CHEBI:15378"/>
        <dbReference type="ChEBI" id="CHEBI:30616"/>
        <dbReference type="ChEBI" id="CHEBI:58702"/>
        <dbReference type="ChEBI" id="CHEBI:456216"/>
        <dbReference type="EC" id="2.7.1.40"/>
    </reaction>
</comment>
<dbReference type="Pfam" id="PF00224">
    <property type="entry name" value="PK"/>
    <property type="match status" value="1"/>
</dbReference>
<dbReference type="NCBIfam" id="TIGR01064">
    <property type="entry name" value="pyruv_kin"/>
    <property type="match status" value="1"/>
</dbReference>
<dbReference type="AlphaFoldDB" id="L0GY87"/>
<dbReference type="HOGENOM" id="CLU_015439_0_2_6"/>
<protein>
    <recommendedName>
        <fullName evidence="3 12">Pyruvate kinase</fullName>
        <ecNumber evidence="3 12">2.7.1.40</ecNumber>
    </recommendedName>
</protein>
<dbReference type="InterPro" id="IPR015813">
    <property type="entry name" value="Pyrv/PenolPyrv_kinase-like_dom"/>
</dbReference>
<dbReference type="NCBIfam" id="NF004978">
    <property type="entry name" value="PRK06354.1"/>
    <property type="match status" value="1"/>
</dbReference>
<keyword evidence="6" id="KW-0547">Nucleotide-binding</keyword>
<evidence type="ECO:0000256" key="9">
    <source>
        <dbReference type="ARBA" id="ARBA00022842"/>
    </source>
</evidence>
<dbReference type="EMBL" id="CP003051">
    <property type="protein sequence ID" value="AGA90921.1"/>
    <property type="molecule type" value="Genomic_DNA"/>
</dbReference>
<keyword evidence="5" id="KW-0479">Metal-binding</keyword>
<name>L0GY87_9GAMM</name>
<dbReference type="Proteomes" id="UP000010816">
    <property type="component" value="Chromosome"/>
</dbReference>
<evidence type="ECO:0000313" key="16">
    <source>
        <dbReference type="EMBL" id="AGA90921.1"/>
    </source>
</evidence>
<feature type="domain" description="Pyruvate kinase C-terminal" evidence="15">
    <location>
        <begin position="357"/>
        <end position="471"/>
    </location>
</feature>
<dbReference type="InterPro" id="IPR015795">
    <property type="entry name" value="Pyrv_Knase_C"/>
</dbReference>
<proteinExistence type="inferred from homology"/>
<reference evidence="16 17" key="1">
    <citation type="submission" date="2011-09" db="EMBL/GenBank/DDBJ databases">
        <title>Complete sequence of chromosome of Thioflavicoccus mobilis 8321.</title>
        <authorList>
            <consortium name="US DOE Joint Genome Institute"/>
            <person name="Lucas S."/>
            <person name="Han J."/>
            <person name="Lapidus A."/>
            <person name="Cheng J.-F."/>
            <person name="Goodwin L."/>
            <person name="Pitluck S."/>
            <person name="Peters L."/>
            <person name="Ovchinnikova G."/>
            <person name="Lu M."/>
            <person name="Detter J.C."/>
            <person name="Han C."/>
            <person name="Tapia R."/>
            <person name="Land M."/>
            <person name="Hauser L."/>
            <person name="Kyrpides N."/>
            <person name="Ivanova N."/>
            <person name="Pagani I."/>
            <person name="Vogl K."/>
            <person name="Liu Z."/>
            <person name="Imhoff J."/>
            <person name="Thiel V."/>
            <person name="Frigaard N.-U."/>
            <person name="Bryant D."/>
            <person name="Woyke T."/>
        </authorList>
    </citation>
    <scope>NUCLEOTIDE SEQUENCE [LARGE SCALE GENOMIC DNA]</scope>
    <source>
        <strain evidence="16 17">8321</strain>
    </source>
</reference>
<gene>
    <name evidence="16" type="ORF">Thimo_2173</name>
</gene>
<keyword evidence="9 13" id="KW-0460">Magnesium</keyword>
<dbReference type="STRING" id="765912.Thimo_2173"/>
<keyword evidence="17" id="KW-1185">Reference proteome</keyword>
<evidence type="ECO:0000256" key="5">
    <source>
        <dbReference type="ARBA" id="ARBA00022723"/>
    </source>
</evidence>
<dbReference type="eggNOG" id="COG0469">
    <property type="taxonomic scope" value="Bacteria"/>
</dbReference>
<dbReference type="FunFam" id="2.40.33.10:FF:000001">
    <property type="entry name" value="Pyruvate kinase"/>
    <property type="match status" value="1"/>
</dbReference>
<dbReference type="SUPFAM" id="SSF51621">
    <property type="entry name" value="Phosphoenolpyruvate/pyruvate domain"/>
    <property type="match status" value="1"/>
</dbReference>
<evidence type="ECO:0000256" key="7">
    <source>
        <dbReference type="ARBA" id="ARBA00022777"/>
    </source>
</evidence>
<dbReference type="InterPro" id="IPR015793">
    <property type="entry name" value="Pyrv_Knase_brl"/>
</dbReference>
<dbReference type="RefSeq" id="WP_015281060.1">
    <property type="nucleotide sequence ID" value="NC_019940.1"/>
</dbReference>
<evidence type="ECO:0000256" key="8">
    <source>
        <dbReference type="ARBA" id="ARBA00022840"/>
    </source>
</evidence>
<evidence type="ECO:0000256" key="1">
    <source>
        <dbReference type="ARBA" id="ARBA00004997"/>
    </source>
</evidence>
<dbReference type="GO" id="GO:0004743">
    <property type="term" value="F:pyruvate kinase activity"/>
    <property type="evidence" value="ECO:0007669"/>
    <property type="project" value="UniProtKB-UniRule"/>
</dbReference>
<dbReference type="InterPro" id="IPR036918">
    <property type="entry name" value="Pyrv_Knase_C_sf"/>
</dbReference>
<dbReference type="UniPathway" id="UPA00109">
    <property type="reaction ID" value="UER00188"/>
</dbReference>
<dbReference type="InterPro" id="IPR001697">
    <property type="entry name" value="Pyr_Knase"/>
</dbReference>
<evidence type="ECO:0000256" key="12">
    <source>
        <dbReference type="NCBIfam" id="TIGR01064"/>
    </source>
</evidence>
<comment type="similarity">
    <text evidence="2 13">Belongs to the pyruvate kinase family.</text>
</comment>
<dbReference type="KEGG" id="tmb:Thimo_2173"/>
<dbReference type="GO" id="GO:0000287">
    <property type="term" value="F:magnesium ion binding"/>
    <property type="evidence" value="ECO:0007669"/>
    <property type="project" value="UniProtKB-UniRule"/>
</dbReference>
<keyword evidence="10 13" id="KW-0324">Glycolysis</keyword>
<dbReference type="GO" id="GO:0005524">
    <property type="term" value="F:ATP binding"/>
    <property type="evidence" value="ECO:0007669"/>
    <property type="project" value="UniProtKB-KW"/>
</dbReference>
<dbReference type="Gene3D" id="2.40.33.10">
    <property type="entry name" value="PK beta-barrel domain-like"/>
    <property type="match status" value="1"/>
</dbReference>
<evidence type="ECO:0000256" key="4">
    <source>
        <dbReference type="ARBA" id="ARBA00022679"/>
    </source>
</evidence>
<evidence type="ECO:0000256" key="3">
    <source>
        <dbReference type="ARBA" id="ARBA00012142"/>
    </source>
</evidence>
<sequence>MPRRTKIVATLGPATDDTRVLDAVIAAGVDVVRLNLSHDSHVRHSRRAEQVRERAAALGRDVGVLLDLQGPKIRIGRFREGAIELEAGGYFAIDADCGLDDGDQARVGTTYPGLIDDLRPGDRLLLDDGAIELDVESVVGRAARCRVLIGGRLSNNKGINKKGGGLSAPALTDKDKADIAFAGEIQADYLAVSFVRHAEDVQLARTLFTEAGGSGGIVAKIERAEALSCIDEIIAASEAVMIARGDLGVEIGDAELPAVQKDLIRRSRELNSVVITATQMMQSMIDYPYPTRAEVFDVANAVLDGTDAVMLSAETSIGRYPAKVVEAMHRICKEAEKQRSARRSTHRIDSVFGRVDEAIAMATMYTANHLDVKAIAALTETGSTVKWMSRISSGIPIYAPTRHVATRRKVTLFRGVYPVSFDVSSTDIHEVNREVVEVLLRQGVVRDGDLVVITKGDRSGVEGQTNIMKIMRVGEHRLLAGD</sequence>
<dbReference type="Gene3D" id="3.40.1380.20">
    <property type="entry name" value="Pyruvate kinase, C-terminal domain"/>
    <property type="match status" value="1"/>
</dbReference>
<comment type="pathway">
    <text evidence="1 13">Carbohydrate degradation; glycolysis; pyruvate from D-glyceraldehyde 3-phosphate: step 5/5.</text>
</comment>
<keyword evidence="4 13" id="KW-0808">Transferase</keyword>
<dbReference type="PATRIC" id="fig|765912.4.peg.2131"/>
<dbReference type="PANTHER" id="PTHR11817">
    <property type="entry name" value="PYRUVATE KINASE"/>
    <property type="match status" value="1"/>
</dbReference>
<dbReference type="SUPFAM" id="SSF50800">
    <property type="entry name" value="PK beta-barrel domain-like"/>
    <property type="match status" value="1"/>
</dbReference>
<dbReference type="SUPFAM" id="SSF52935">
    <property type="entry name" value="PK C-terminal domain-like"/>
    <property type="match status" value="1"/>
</dbReference>
<dbReference type="PRINTS" id="PR01050">
    <property type="entry name" value="PYRUVTKNASE"/>
</dbReference>
<keyword evidence="7 13" id="KW-0418">Kinase</keyword>
<feature type="domain" description="Pyruvate kinase barrel" evidence="14">
    <location>
        <begin position="3"/>
        <end position="325"/>
    </location>
</feature>
<dbReference type="InterPro" id="IPR011037">
    <property type="entry name" value="Pyrv_Knase-like_insert_dom_sf"/>
</dbReference>
<evidence type="ECO:0000256" key="10">
    <source>
        <dbReference type="ARBA" id="ARBA00023152"/>
    </source>
</evidence>
<dbReference type="Pfam" id="PF02887">
    <property type="entry name" value="PK_C"/>
    <property type="match status" value="1"/>
</dbReference>
<evidence type="ECO:0000256" key="6">
    <source>
        <dbReference type="ARBA" id="ARBA00022741"/>
    </source>
</evidence>
<dbReference type="OrthoDB" id="9812123at2"/>
<accession>L0GY87</accession>
<dbReference type="Gene3D" id="3.20.20.60">
    <property type="entry name" value="Phosphoenolpyruvate-binding domains"/>
    <property type="match status" value="1"/>
</dbReference>
<dbReference type="GO" id="GO:0016301">
    <property type="term" value="F:kinase activity"/>
    <property type="evidence" value="ECO:0007669"/>
    <property type="project" value="UniProtKB-KW"/>
</dbReference>
<dbReference type="NCBIfam" id="NF004491">
    <property type="entry name" value="PRK05826.1"/>
    <property type="match status" value="1"/>
</dbReference>
<evidence type="ECO:0000259" key="15">
    <source>
        <dbReference type="Pfam" id="PF02887"/>
    </source>
</evidence>
<evidence type="ECO:0000313" key="17">
    <source>
        <dbReference type="Proteomes" id="UP000010816"/>
    </source>
</evidence>
<evidence type="ECO:0000259" key="14">
    <source>
        <dbReference type="Pfam" id="PF00224"/>
    </source>
</evidence>
<keyword evidence="8" id="KW-0067">ATP-binding</keyword>
<dbReference type="InterPro" id="IPR015806">
    <property type="entry name" value="Pyrv_Knase_insert_dom_sf"/>
</dbReference>